<dbReference type="RefSeq" id="WP_169280389.1">
    <property type="nucleotide sequence ID" value="NZ_CP051680.1"/>
</dbReference>
<dbReference type="AlphaFoldDB" id="A0A7Z2VJN9"/>
<dbReference type="PANTHER" id="PTHR33169:SF14">
    <property type="entry name" value="TRANSCRIPTIONAL REGULATOR RV3488"/>
    <property type="match status" value="1"/>
</dbReference>
<gene>
    <name evidence="2" type="ORF">HH215_13500</name>
</gene>
<dbReference type="PANTHER" id="PTHR33169">
    <property type="entry name" value="PADR-FAMILY TRANSCRIPTIONAL REGULATOR"/>
    <property type="match status" value="1"/>
</dbReference>
<feature type="domain" description="Transcription regulator PadR N-terminal" evidence="1">
    <location>
        <begin position="7"/>
        <end position="84"/>
    </location>
</feature>
<dbReference type="InterPro" id="IPR052509">
    <property type="entry name" value="Metal_resp_DNA-bind_regulator"/>
</dbReference>
<dbReference type="InterPro" id="IPR005149">
    <property type="entry name" value="Tscrpt_reg_PadR_N"/>
</dbReference>
<dbReference type="Proteomes" id="UP000502248">
    <property type="component" value="Chromosome"/>
</dbReference>
<organism evidence="2 3">
    <name type="scientific">Cohnella herbarum</name>
    <dbReference type="NCBI Taxonomy" id="2728023"/>
    <lineage>
        <taxon>Bacteria</taxon>
        <taxon>Bacillati</taxon>
        <taxon>Bacillota</taxon>
        <taxon>Bacilli</taxon>
        <taxon>Bacillales</taxon>
        <taxon>Paenibacillaceae</taxon>
        <taxon>Cohnella</taxon>
    </lineage>
</organism>
<dbReference type="Gene3D" id="1.10.10.10">
    <property type="entry name" value="Winged helix-like DNA-binding domain superfamily/Winged helix DNA-binding domain"/>
    <property type="match status" value="1"/>
</dbReference>
<proteinExistence type="predicted"/>
<dbReference type="SUPFAM" id="SSF46785">
    <property type="entry name" value="Winged helix' DNA-binding domain"/>
    <property type="match status" value="1"/>
</dbReference>
<dbReference type="KEGG" id="cheb:HH215_13500"/>
<accession>A0A7Z2VJN9</accession>
<evidence type="ECO:0000313" key="3">
    <source>
        <dbReference type="Proteomes" id="UP000502248"/>
    </source>
</evidence>
<name>A0A7Z2VJN9_9BACL</name>
<dbReference type="InterPro" id="IPR036390">
    <property type="entry name" value="WH_DNA-bd_sf"/>
</dbReference>
<dbReference type="InterPro" id="IPR036388">
    <property type="entry name" value="WH-like_DNA-bd_sf"/>
</dbReference>
<protein>
    <submittedName>
        <fullName evidence="2">PadR family transcriptional regulator</fullName>
    </submittedName>
</protein>
<evidence type="ECO:0000259" key="1">
    <source>
        <dbReference type="Pfam" id="PF03551"/>
    </source>
</evidence>
<sequence>MSMKLLILGLLSECNRHPYEIRQTIKARNWHHAFKIKDGSLYYAVDQLRDEGLIEVAETIPVQGDNRPDKVIYRITEQGKTVLRKLIYNEMDQEFYPLHPMFMPLAFARHADNALMGSLIEKRLEACENTIEHLRGVLELKGGWLPRGSVRFIQGALRFSETEREWLQQLLDDARSGKLTDFGSGHDRK</sequence>
<reference evidence="2 3" key="1">
    <citation type="submission" date="2020-04" db="EMBL/GenBank/DDBJ databases">
        <title>Genome sequencing of novel species.</title>
        <authorList>
            <person name="Heo J."/>
            <person name="Kim S.-J."/>
            <person name="Kim J.-S."/>
            <person name="Hong S.-B."/>
            <person name="Kwon S.-W."/>
        </authorList>
    </citation>
    <scope>NUCLEOTIDE SEQUENCE [LARGE SCALE GENOMIC DNA]</scope>
    <source>
        <strain evidence="2 3">MFER-1</strain>
    </source>
</reference>
<dbReference type="Pfam" id="PF03551">
    <property type="entry name" value="PadR"/>
    <property type="match status" value="1"/>
</dbReference>
<evidence type="ECO:0000313" key="2">
    <source>
        <dbReference type="EMBL" id="QJD84104.1"/>
    </source>
</evidence>
<dbReference type="EMBL" id="CP051680">
    <property type="protein sequence ID" value="QJD84104.1"/>
    <property type="molecule type" value="Genomic_DNA"/>
</dbReference>
<keyword evidence="3" id="KW-1185">Reference proteome</keyword>